<proteinExistence type="predicted"/>
<dbReference type="Proteomes" id="UP000471166">
    <property type="component" value="Unassembled WGS sequence"/>
</dbReference>
<dbReference type="Gene3D" id="1.10.530.10">
    <property type="match status" value="1"/>
</dbReference>
<protein>
    <recommendedName>
        <fullName evidence="2">Phage tail lysozyme domain-containing protein</fullName>
    </recommendedName>
</protein>
<dbReference type="AlphaFoldDB" id="A0A6P1CK04"/>
<dbReference type="Pfam" id="PF18013">
    <property type="entry name" value="Phage_lysozyme2"/>
    <property type="match status" value="1"/>
</dbReference>
<feature type="compositionally biased region" description="Gly residues" evidence="1">
    <location>
        <begin position="170"/>
        <end position="184"/>
    </location>
</feature>
<comment type="caution">
    <text evidence="3">The sequence shown here is derived from an EMBL/GenBank/DDBJ whole genome shotgun (WGS) entry which is preliminary data.</text>
</comment>
<dbReference type="InterPro" id="IPR041219">
    <property type="entry name" value="Phage_lysozyme2"/>
</dbReference>
<feature type="region of interest" description="Disordered" evidence="1">
    <location>
        <begin position="161"/>
        <end position="185"/>
    </location>
</feature>
<name>A0A6P1CK04_9NOCA</name>
<feature type="domain" description="Phage tail lysozyme" evidence="2">
    <location>
        <begin position="221"/>
        <end position="353"/>
    </location>
</feature>
<accession>A0A6P1CK04</accession>
<evidence type="ECO:0000313" key="4">
    <source>
        <dbReference type="Proteomes" id="UP000471166"/>
    </source>
</evidence>
<evidence type="ECO:0000256" key="1">
    <source>
        <dbReference type="SAM" id="MobiDB-lite"/>
    </source>
</evidence>
<reference evidence="3 4" key="1">
    <citation type="submission" date="2020-01" db="EMBL/GenBank/DDBJ databases">
        <title>Genetics and antimicrobial susceptibilities of Nocardia species isolated from the soil; a comparison with species isolated from humans.</title>
        <authorList>
            <person name="Carrasco G."/>
            <person name="Monzon S."/>
            <person name="Sansegundo M."/>
            <person name="Garcia E."/>
            <person name="Garrido N."/>
            <person name="Medina M.J."/>
            <person name="Villalon P."/>
            <person name="Ramirez-Arocha A.C."/>
            <person name="Jimenez P."/>
            <person name="Cuesta I."/>
            <person name="Valdezate S."/>
        </authorList>
    </citation>
    <scope>NUCLEOTIDE SEQUENCE [LARGE SCALE GENOMIC DNA]</scope>
    <source>
        <strain evidence="3 4">CNM20110626</strain>
    </source>
</reference>
<dbReference type="EMBL" id="JAAGVB010000008">
    <property type="protein sequence ID" value="NEW32262.1"/>
    <property type="molecule type" value="Genomic_DNA"/>
</dbReference>
<gene>
    <name evidence="3" type="ORF">GV791_06760</name>
</gene>
<sequence>MAPEPVKFRRFTDAPILNPYIARAEATLEALKKGLGNKNATRITAKYLDGLGGAEMPGTGEMKQQYKLRAADVKDYQDQWNSLDDQIAEMAAASADVANEVTTQVDQLEDAIKDVLATVVDDPPDRPTPGEQVGAVGAIDKVIGKAVDAVWTAFNELDRQAWNSPPGGANSNGGGGGGYGGGGAPPWTPTFGSNLPGDVYTGGDIPTSADARPLEGGERTTAEKIYDRLVNKYHLTPAQAAGIIGNMQVEAPGLNTGAYNPNEGAYGLCQWLGGRRANLEAFAAAQGKSAGDWETQVDFMMHELQGSESAAYARLRATDTPAAAAAVFDQYYERSSGEARAQRIANANNVATAMAGASA</sequence>
<organism evidence="3 4">
    <name type="scientific">Nocardia cyriacigeorgica</name>
    <dbReference type="NCBI Taxonomy" id="135487"/>
    <lineage>
        <taxon>Bacteria</taxon>
        <taxon>Bacillati</taxon>
        <taxon>Actinomycetota</taxon>
        <taxon>Actinomycetes</taxon>
        <taxon>Mycobacteriales</taxon>
        <taxon>Nocardiaceae</taxon>
        <taxon>Nocardia</taxon>
    </lineage>
</organism>
<dbReference type="RefSeq" id="WP_014350201.1">
    <property type="nucleotide sequence ID" value="NZ_AP026975.1"/>
</dbReference>
<evidence type="ECO:0000259" key="2">
    <source>
        <dbReference type="Pfam" id="PF18013"/>
    </source>
</evidence>
<evidence type="ECO:0000313" key="3">
    <source>
        <dbReference type="EMBL" id="NEW32262.1"/>
    </source>
</evidence>